<comment type="caution">
    <text evidence="3">The sequence shown here is derived from an EMBL/GenBank/DDBJ whole genome shotgun (WGS) entry which is preliminary data.</text>
</comment>
<dbReference type="AlphaFoldDB" id="A0A9P1J207"/>
<proteinExistence type="predicted"/>
<dbReference type="EMBL" id="CANHGI010000006">
    <property type="protein sequence ID" value="CAI5455227.1"/>
    <property type="molecule type" value="Genomic_DNA"/>
</dbReference>
<feature type="transmembrane region" description="Helical" evidence="2">
    <location>
        <begin position="256"/>
        <end position="278"/>
    </location>
</feature>
<feature type="region of interest" description="Disordered" evidence="1">
    <location>
        <begin position="61"/>
        <end position="95"/>
    </location>
</feature>
<feature type="compositionally biased region" description="Basic and acidic residues" evidence="1">
    <location>
        <begin position="74"/>
        <end position="95"/>
    </location>
</feature>
<keyword evidence="2" id="KW-1133">Transmembrane helix</keyword>
<keyword evidence="4" id="KW-1185">Reference proteome</keyword>
<keyword evidence="2" id="KW-0472">Membrane</keyword>
<name>A0A9P1J207_9PELO</name>
<evidence type="ECO:0000256" key="2">
    <source>
        <dbReference type="SAM" id="Phobius"/>
    </source>
</evidence>
<evidence type="ECO:0000313" key="4">
    <source>
        <dbReference type="Proteomes" id="UP001152747"/>
    </source>
</evidence>
<protein>
    <submittedName>
        <fullName evidence="3">Uncharacterized protein</fullName>
    </submittedName>
</protein>
<evidence type="ECO:0000256" key="1">
    <source>
        <dbReference type="SAM" id="MobiDB-lite"/>
    </source>
</evidence>
<accession>A0A9P1J207</accession>
<organism evidence="3 4">
    <name type="scientific">Caenorhabditis angaria</name>
    <dbReference type="NCBI Taxonomy" id="860376"/>
    <lineage>
        <taxon>Eukaryota</taxon>
        <taxon>Metazoa</taxon>
        <taxon>Ecdysozoa</taxon>
        <taxon>Nematoda</taxon>
        <taxon>Chromadorea</taxon>
        <taxon>Rhabditida</taxon>
        <taxon>Rhabditina</taxon>
        <taxon>Rhabditomorpha</taxon>
        <taxon>Rhabditoidea</taxon>
        <taxon>Rhabditidae</taxon>
        <taxon>Peloderinae</taxon>
        <taxon>Caenorhabditis</taxon>
    </lineage>
</organism>
<reference evidence="3" key="1">
    <citation type="submission" date="2022-11" db="EMBL/GenBank/DDBJ databases">
        <authorList>
            <person name="Kikuchi T."/>
        </authorList>
    </citation>
    <scope>NUCLEOTIDE SEQUENCE</scope>
    <source>
        <strain evidence="3">PS1010</strain>
    </source>
</reference>
<keyword evidence="2" id="KW-0812">Transmembrane</keyword>
<dbReference type="Proteomes" id="UP001152747">
    <property type="component" value="Unassembled WGS sequence"/>
</dbReference>
<evidence type="ECO:0000313" key="3">
    <source>
        <dbReference type="EMBL" id="CAI5455227.1"/>
    </source>
</evidence>
<feature type="compositionally biased region" description="Polar residues" evidence="1">
    <location>
        <begin position="61"/>
        <end position="71"/>
    </location>
</feature>
<sequence>MDYIQQKEKLNKVIMELRRESCELELEAALHVLNECQNQLAPNVQPIKKKITKQVSWAESVDDTAQSSSTVKDAINHDENASKSEDDLKVQTKRNGESQDRLKLLELCIAQIKMEQSMDMDISTEPEKRVLFPIVEEEEEEERNDPIDTLDETVNVDGDIEQGTMQIKSKIIQSENYSKRLELHLARIKLAKSYSIDVPNEPEDEISFPVLKQQENIKKSLPMDKCAVTVDADEKQVIIEPQQQSLCLAESAINRFMIFLIYFFLIAVIIAVVCIDVSKKSHVFVHPKFTPINPFTLH</sequence>
<gene>
    <name evidence="3" type="ORF">CAMP_LOCUS17864</name>
</gene>